<dbReference type="EMBL" id="CAXKWB010033208">
    <property type="protein sequence ID" value="CAL4142421.1"/>
    <property type="molecule type" value="Genomic_DNA"/>
</dbReference>
<feature type="compositionally biased region" description="Polar residues" evidence="1">
    <location>
        <begin position="207"/>
        <end position="217"/>
    </location>
</feature>
<comment type="caution">
    <text evidence="3">The sequence shown here is derived from an EMBL/GenBank/DDBJ whole genome shotgun (WGS) entry which is preliminary data.</text>
</comment>
<dbReference type="Proteomes" id="UP001497623">
    <property type="component" value="Unassembled WGS sequence"/>
</dbReference>
<keyword evidence="4" id="KW-1185">Reference proteome</keyword>
<feature type="compositionally biased region" description="Basic and acidic residues" evidence="1">
    <location>
        <begin position="279"/>
        <end position="291"/>
    </location>
</feature>
<reference evidence="3 4" key="1">
    <citation type="submission" date="2024-05" db="EMBL/GenBank/DDBJ databases">
        <authorList>
            <person name="Wallberg A."/>
        </authorList>
    </citation>
    <scope>NUCLEOTIDE SEQUENCE [LARGE SCALE GENOMIC DNA]</scope>
</reference>
<feature type="compositionally biased region" description="Polar residues" evidence="1">
    <location>
        <begin position="292"/>
        <end position="329"/>
    </location>
</feature>
<evidence type="ECO:0000256" key="2">
    <source>
        <dbReference type="SAM" id="SignalP"/>
    </source>
</evidence>
<feature type="region of interest" description="Disordered" evidence="1">
    <location>
        <begin position="207"/>
        <end position="348"/>
    </location>
</feature>
<proteinExistence type="predicted"/>
<dbReference type="AlphaFoldDB" id="A0AAV2RXC2"/>
<feature type="signal peptide" evidence="2">
    <location>
        <begin position="1"/>
        <end position="32"/>
    </location>
</feature>
<feature type="chain" id="PRO_5043483629" description="Enamelin" evidence="2">
    <location>
        <begin position="33"/>
        <end position="348"/>
    </location>
</feature>
<name>A0AAV2RXC2_MEGNR</name>
<feature type="region of interest" description="Disordered" evidence="1">
    <location>
        <begin position="167"/>
        <end position="189"/>
    </location>
</feature>
<evidence type="ECO:0008006" key="5">
    <source>
        <dbReference type="Google" id="ProtNLM"/>
    </source>
</evidence>
<feature type="compositionally biased region" description="Basic and acidic residues" evidence="1">
    <location>
        <begin position="235"/>
        <end position="272"/>
    </location>
</feature>
<sequence length="348" mass="38673">GPELLQPIMMVKSVFSSLLVLVLTTTSSEVKAFPSTVYDFRNIYTDQPQSNTYYQEQIRPILGNYYQDPSSQSAIISGSRAYQQAVPNIIRPAPVNQNPGQQTVLNTFRQAPVNQNPGQQAVPSTFHQASVNQNPGQQEVLSIIRQAPVNQNSGQQAVLSTSPQALVNQNPGQQAFPNTFRQSPVNQNPGQQEVLNTLRQAPVNQNRSQQPFQNTFRQAPRNPNPGLRSNINEQEELRSDHEQPKGKNDTNQEELKPREKNDTHQEDPKPKGNNDVIQEELKPRPETKMDSNDQVQSSQTAELHTNTTNQQASLNTFNQAPINQDSEVGSSMGVPPLGSFGSVQTFNQ</sequence>
<protein>
    <recommendedName>
        <fullName evidence="5">Enamelin</fullName>
    </recommendedName>
</protein>
<evidence type="ECO:0000256" key="1">
    <source>
        <dbReference type="SAM" id="MobiDB-lite"/>
    </source>
</evidence>
<feature type="non-terminal residue" evidence="3">
    <location>
        <position position="1"/>
    </location>
</feature>
<keyword evidence="2" id="KW-0732">Signal</keyword>
<organism evidence="3 4">
    <name type="scientific">Meganyctiphanes norvegica</name>
    <name type="common">Northern krill</name>
    <name type="synonym">Thysanopoda norvegica</name>
    <dbReference type="NCBI Taxonomy" id="48144"/>
    <lineage>
        <taxon>Eukaryota</taxon>
        <taxon>Metazoa</taxon>
        <taxon>Ecdysozoa</taxon>
        <taxon>Arthropoda</taxon>
        <taxon>Crustacea</taxon>
        <taxon>Multicrustacea</taxon>
        <taxon>Malacostraca</taxon>
        <taxon>Eumalacostraca</taxon>
        <taxon>Eucarida</taxon>
        <taxon>Euphausiacea</taxon>
        <taxon>Euphausiidae</taxon>
        <taxon>Meganyctiphanes</taxon>
    </lineage>
</organism>
<gene>
    <name evidence="3" type="ORF">MNOR_LOCUS29113</name>
</gene>
<feature type="non-terminal residue" evidence="3">
    <location>
        <position position="348"/>
    </location>
</feature>
<evidence type="ECO:0000313" key="3">
    <source>
        <dbReference type="EMBL" id="CAL4142421.1"/>
    </source>
</evidence>
<evidence type="ECO:0000313" key="4">
    <source>
        <dbReference type="Proteomes" id="UP001497623"/>
    </source>
</evidence>
<accession>A0AAV2RXC2</accession>